<dbReference type="RefSeq" id="WP_238807350.1">
    <property type="nucleotide sequence ID" value="NZ_CAKLPY010000002.1"/>
</dbReference>
<dbReference type="GO" id="GO:0004115">
    <property type="term" value="F:3',5'-cyclic-AMP phosphodiesterase activity"/>
    <property type="evidence" value="ECO:0007669"/>
    <property type="project" value="UniProtKB-EC"/>
</dbReference>
<proteinExistence type="predicted"/>
<dbReference type="EMBL" id="CAKLPY010000002">
    <property type="protein sequence ID" value="CAH0996800.1"/>
    <property type="molecule type" value="Genomic_DNA"/>
</dbReference>
<feature type="domain" description="Calcineurin-like phosphoesterase" evidence="1">
    <location>
        <begin position="37"/>
        <end position="213"/>
    </location>
</feature>
<accession>A0ABN8EYF6</accession>
<evidence type="ECO:0000313" key="2">
    <source>
        <dbReference type="EMBL" id="CAH0996800.1"/>
    </source>
</evidence>
<dbReference type="Pfam" id="PF00149">
    <property type="entry name" value="Metallophos"/>
    <property type="match status" value="1"/>
</dbReference>
<dbReference type="InterPro" id="IPR029052">
    <property type="entry name" value="Metallo-depent_PP-like"/>
</dbReference>
<dbReference type="PANTHER" id="PTHR43143">
    <property type="entry name" value="METALLOPHOSPHOESTERASE, CALCINEURIN SUPERFAMILY"/>
    <property type="match status" value="1"/>
</dbReference>
<organism evidence="2 3">
    <name type="scientific">Emticicia aquatica</name>
    <dbReference type="NCBI Taxonomy" id="1681835"/>
    <lineage>
        <taxon>Bacteria</taxon>
        <taxon>Pseudomonadati</taxon>
        <taxon>Bacteroidota</taxon>
        <taxon>Cytophagia</taxon>
        <taxon>Cytophagales</taxon>
        <taxon>Leadbetterellaceae</taxon>
        <taxon>Emticicia</taxon>
    </lineage>
</organism>
<dbReference type="Gene3D" id="3.30.750.180">
    <property type="entry name" value="GpdQ, beta-strand dimerisation domain"/>
    <property type="match status" value="1"/>
</dbReference>
<comment type="caution">
    <text evidence="2">The sequence shown here is derived from an EMBL/GenBank/DDBJ whole genome shotgun (WGS) entry which is preliminary data.</text>
</comment>
<dbReference type="InterPro" id="IPR004843">
    <property type="entry name" value="Calcineurin-like_PHP"/>
</dbReference>
<sequence length="269" mass="31191">MKRKDFIKQVSFATFLLADGSILPAFAEELLAKKASLRFIVASDGHFGQPNTDYKAYFENLVKHINLQHRQQYVDFCVINGDIIHDDVNFLSTAKSYFDDLIIPYFVTQGNHDRATPEEWERVWGVPTNYDYVYGNNAFLFGTTSNTEGKYLPPDIEWFKKKLEEHKKKKNVFIFIHITPVKWTDNAVDSPEFQSLLKQYKNVRAIFNGHDHDQEGIKTQDGIPYMFDAHFGGNWGTAYRGFRIVELQKNNTILTYIMNPDTKINEAVL</sequence>
<reference evidence="2" key="1">
    <citation type="submission" date="2021-12" db="EMBL/GenBank/DDBJ databases">
        <authorList>
            <person name="Rodrigo-Torres L."/>
            <person name="Arahal R. D."/>
            <person name="Lucena T."/>
        </authorList>
    </citation>
    <scope>NUCLEOTIDE SEQUENCE</scope>
    <source>
        <strain evidence="2">CECT 8858</strain>
    </source>
</reference>
<name>A0ABN8EYF6_9BACT</name>
<dbReference type="Gene3D" id="3.60.21.10">
    <property type="match status" value="1"/>
</dbReference>
<dbReference type="Proteomes" id="UP000837932">
    <property type="component" value="Unassembled WGS sequence"/>
</dbReference>
<dbReference type="PANTHER" id="PTHR43143:SF1">
    <property type="entry name" value="SERINE_THREONINE-PROTEIN PHOSPHATASE CPPED1"/>
    <property type="match status" value="1"/>
</dbReference>
<dbReference type="EC" id="3.1.4.53" evidence="2"/>
<evidence type="ECO:0000259" key="1">
    <source>
        <dbReference type="Pfam" id="PF00149"/>
    </source>
</evidence>
<dbReference type="InterPro" id="IPR042281">
    <property type="entry name" value="GpdQ_beta-strand"/>
</dbReference>
<dbReference type="SUPFAM" id="SSF56300">
    <property type="entry name" value="Metallo-dependent phosphatases"/>
    <property type="match status" value="1"/>
</dbReference>
<keyword evidence="2" id="KW-0378">Hydrolase</keyword>
<protein>
    <submittedName>
        <fullName evidence="2">3',5'-cyclic adenosine monophosphate phosphodiesterase CpdA</fullName>
        <ecNumber evidence="2">3.1.4.53</ecNumber>
    </submittedName>
</protein>
<dbReference type="InterPro" id="IPR051918">
    <property type="entry name" value="STPP_CPPED1"/>
</dbReference>
<evidence type="ECO:0000313" key="3">
    <source>
        <dbReference type="Proteomes" id="UP000837932"/>
    </source>
</evidence>
<keyword evidence="3" id="KW-1185">Reference proteome</keyword>
<gene>
    <name evidence="2" type="primary">cpdA_3</name>
    <name evidence="2" type="ORF">EMA8858_02935</name>
</gene>